<protein>
    <submittedName>
        <fullName evidence="3">Uncharacterized protein C10orf62 homolog</fullName>
    </submittedName>
</protein>
<dbReference type="Pfam" id="PF17729">
    <property type="entry name" value="DUF5569"/>
    <property type="match status" value="1"/>
</dbReference>
<feature type="compositionally biased region" description="Polar residues" evidence="1">
    <location>
        <begin position="14"/>
        <end position="31"/>
    </location>
</feature>
<dbReference type="GeneID" id="105986752"/>
<feature type="region of interest" description="Disordered" evidence="1">
    <location>
        <begin position="198"/>
        <end position="283"/>
    </location>
</feature>
<dbReference type="OrthoDB" id="9450232at2759"/>
<dbReference type="RefSeq" id="XP_012873295.1">
    <property type="nucleotide sequence ID" value="XM_013017841.1"/>
</dbReference>
<gene>
    <name evidence="3" type="primary">LOC105986752</name>
</gene>
<dbReference type="Proteomes" id="UP000081671">
    <property type="component" value="Unplaced"/>
</dbReference>
<dbReference type="PANTHER" id="PTHR23008:SF0">
    <property type="entry name" value="CHROMOSOME 10 OPEN READING FRAME 62"/>
    <property type="match status" value="1"/>
</dbReference>
<reference evidence="3" key="1">
    <citation type="submission" date="2025-08" db="UniProtKB">
        <authorList>
            <consortium name="RefSeq"/>
        </authorList>
    </citation>
    <scope>IDENTIFICATION</scope>
    <source>
        <tissue evidence="3">Kidney</tissue>
    </source>
</reference>
<sequence>MLWAQRKRKRKTASDPTQDGYSDYHNPNESWIKSHFSRLSEEKLRPEHYAPTNAGNTSLQPESGCGEASTNIRMETFTSSRHGEGNPTLHRDSFHSKQKICGPLVTKETHKESGGSTSTDEATWAAVAACAKEIDAKGHHLANSMLQRAPGNQHSSHIETRSINPEELKALEEVEIKLKGDFLTQRESSLAGANHTHTFYSQGRHGHQSALGHTGHQSLLGHPVYSGHQNHPGYLIHQALPGHSSHQGHSGHSSHQGHSGYVSHPGHPSHHSHQSHSLPGRSH</sequence>
<feature type="compositionally biased region" description="Basic residues" evidence="1">
    <location>
        <begin position="1"/>
        <end position="11"/>
    </location>
</feature>
<dbReference type="InParanoid" id="A0A1S3FAK9"/>
<proteinExistence type="predicted"/>
<evidence type="ECO:0000313" key="3">
    <source>
        <dbReference type="RefSeq" id="XP_012873295.1"/>
    </source>
</evidence>
<evidence type="ECO:0000256" key="1">
    <source>
        <dbReference type="SAM" id="MobiDB-lite"/>
    </source>
</evidence>
<feature type="compositionally biased region" description="Basic and acidic residues" evidence="1">
    <location>
        <begin position="38"/>
        <end position="48"/>
    </location>
</feature>
<dbReference type="PANTHER" id="PTHR23008">
    <property type="entry name" value="CHROMOSOME 28 C10ORF62 HOMOLOG"/>
    <property type="match status" value="1"/>
</dbReference>
<name>A0A1S3FAK9_DIPOR</name>
<accession>A0A1S3FAK9</accession>
<dbReference type="AlphaFoldDB" id="A0A1S3FAK9"/>
<evidence type="ECO:0000313" key="2">
    <source>
        <dbReference type="Proteomes" id="UP000081671"/>
    </source>
</evidence>
<dbReference type="KEGG" id="dord:105986752"/>
<dbReference type="FunCoup" id="A0A1S3FAK9">
    <property type="interactions" value="2"/>
</dbReference>
<feature type="compositionally biased region" description="Low complexity" evidence="1">
    <location>
        <begin position="242"/>
        <end position="266"/>
    </location>
</feature>
<keyword evidence="2" id="KW-1185">Reference proteome</keyword>
<dbReference type="InterPro" id="IPR037649">
    <property type="entry name" value="C10orf62"/>
</dbReference>
<organism evidence="2 3">
    <name type="scientific">Dipodomys ordii</name>
    <name type="common">Ord's kangaroo rat</name>
    <dbReference type="NCBI Taxonomy" id="10020"/>
    <lineage>
        <taxon>Eukaryota</taxon>
        <taxon>Metazoa</taxon>
        <taxon>Chordata</taxon>
        <taxon>Craniata</taxon>
        <taxon>Vertebrata</taxon>
        <taxon>Euteleostomi</taxon>
        <taxon>Mammalia</taxon>
        <taxon>Eutheria</taxon>
        <taxon>Euarchontoglires</taxon>
        <taxon>Glires</taxon>
        <taxon>Rodentia</taxon>
        <taxon>Castorimorpha</taxon>
        <taxon>Heteromyidae</taxon>
        <taxon>Dipodomyinae</taxon>
        <taxon>Dipodomys</taxon>
    </lineage>
</organism>
<feature type="region of interest" description="Disordered" evidence="1">
    <location>
        <begin position="1"/>
        <end position="67"/>
    </location>
</feature>